<proteinExistence type="predicted"/>
<reference evidence="2 3" key="1">
    <citation type="submission" date="2024-03" db="EMBL/GenBank/DDBJ databases">
        <authorList>
            <person name="Martinez-Hernandez J."/>
        </authorList>
    </citation>
    <scope>NUCLEOTIDE SEQUENCE [LARGE SCALE GENOMIC DNA]</scope>
</reference>
<dbReference type="Pfam" id="PF24626">
    <property type="entry name" value="SH3_Tf2-1"/>
    <property type="match status" value="1"/>
</dbReference>
<feature type="domain" description="Tf2-1-like SH3-like" evidence="1">
    <location>
        <begin position="69"/>
        <end position="133"/>
    </location>
</feature>
<comment type="caution">
    <text evidence="2">The sequence shown here is derived from an EMBL/GenBank/DDBJ whole genome shotgun (WGS) entry which is preliminary data.</text>
</comment>
<evidence type="ECO:0000313" key="2">
    <source>
        <dbReference type="EMBL" id="CAL0306489.1"/>
    </source>
</evidence>
<protein>
    <recommendedName>
        <fullName evidence="1">Tf2-1-like SH3-like domain-containing protein</fullName>
    </recommendedName>
</protein>
<evidence type="ECO:0000259" key="1">
    <source>
        <dbReference type="Pfam" id="PF24626"/>
    </source>
</evidence>
<keyword evidence="3" id="KW-1185">Reference proteome</keyword>
<accession>A0AAV1WAV6</accession>
<dbReference type="AlphaFoldDB" id="A0AAV1WAV6"/>
<evidence type="ECO:0000313" key="3">
    <source>
        <dbReference type="Proteomes" id="UP001497480"/>
    </source>
</evidence>
<dbReference type="EMBL" id="CAXHTB010000005">
    <property type="protein sequence ID" value="CAL0306489.1"/>
    <property type="molecule type" value="Genomic_DNA"/>
</dbReference>
<dbReference type="PANTHER" id="PTHR46148:SF60">
    <property type="entry name" value="CHROMO DOMAIN-CONTAINING PROTEIN"/>
    <property type="match status" value="1"/>
</dbReference>
<name>A0AAV1WAV6_LUPLU</name>
<organism evidence="2 3">
    <name type="scientific">Lupinus luteus</name>
    <name type="common">European yellow lupine</name>
    <dbReference type="NCBI Taxonomy" id="3873"/>
    <lineage>
        <taxon>Eukaryota</taxon>
        <taxon>Viridiplantae</taxon>
        <taxon>Streptophyta</taxon>
        <taxon>Embryophyta</taxon>
        <taxon>Tracheophyta</taxon>
        <taxon>Spermatophyta</taxon>
        <taxon>Magnoliopsida</taxon>
        <taxon>eudicotyledons</taxon>
        <taxon>Gunneridae</taxon>
        <taxon>Pentapetalae</taxon>
        <taxon>rosids</taxon>
        <taxon>fabids</taxon>
        <taxon>Fabales</taxon>
        <taxon>Fabaceae</taxon>
        <taxon>Papilionoideae</taxon>
        <taxon>50 kb inversion clade</taxon>
        <taxon>genistoids sensu lato</taxon>
        <taxon>core genistoids</taxon>
        <taxon>Genisteae</taxon>
        <taxon>Lupinus</taxon>
    </lineage>
</organism>
<dbReference type="PANTHER" id="PTHR46148">
    <property type="entry name" value="CHROMO DOMAIN-CONTAINING PROTEIN"/>
    <property type="match status" value="1"/>
</dbReference>
<gene>
    <name evidence="2" type="ORF">LLUT_LOCUS7549</name>
</gene>
<sequence>MAPYEALYGRKCRTPLCWFETGENLILGPDVVQQTTEKIRMIRENMKTAQSRQKSYYDKRRNPLSFEEGEHVFMRVVPTTGIGRLLKARKLTPKFIGPYQILRKVGPVAYQIALPPLLSNLHNVFHVSQLRKYISDPSHIIEPDSIQLKDNLTFETLPIRIGDQSVKILRGKEIDLVKVIWSQSNGEDATWEVEDAMKESYPHLFE</sequence>
<dbReference type="Proteomes" id="UP001497480">
    <property type="component" value="Unassembled WGS sequence"/>
</dbReference>
<dbReference type="InterPro" id="IPR056924">
    <property type="entry name" value="SH3_Tf2-1"/>
</dbReference>